<dbReference type="PANTHER" id="PTHR33204:SF39">
    <property type="entry name" value="TRANSCRIPTIONAL REGULATORY PROTEIN"/>
    <property type="match status" value="1"/>
</dbReference>
<dbReference type="Gene3D" id="1.10.10.10">
    <property type="entry name" value="Winged helix-like DNA-binding domain superfamily/Winged helix DNA-binding domain"/>
    <property type="match status" value="1"/>
</dbReference>
<evidence type="ECO:0000259" key="4">
    <source>
        <dbReference type="PROSITE" id="PS51118"/>
    </source>
</evidence>
<evidence type="ECO:0000313" key="5">
    <source>
        <dbReference type="EMBL" id="MBT1697437.1"/>
    </source>
</evidence>
<feature type="domain" description="HTH hxlR-type" evidence="4">
    <location>
        <begin position="31"/>
        <end position="130"/>
    </location>
</feature>
<protein>
    <submittedName>
        <fullName evidence="5">Helix-turn-helix transcriptional regulator</fullName>
    </submittedName>
</protein>
<keyword evidence="6" id="KW-1185">Reference proteome</keyword>
<dbReference type="SUPFAM" id="SSF46785">
    <property type="entry name" value="Winged helix' DNA-binding domain"/>
    <property type="match status" value="1"/>
</dbReference>
<accession>A0AAP2DM57</accession>
<dbReference type="PANTHER" id="PTHR33204">
    <property type="entry name" value="TRANSCRIPTIONAL REGULATOR, MARR FAMILY"/>
    <property type="match status" value="1"/>
</dbReference>
<name>A0AAP2DM57_9BACT</name>
<dbReference type="InterPro" id="IPR002577">
    <property type="entry name" value="HTH_HxlR"/>
</dbReference>
<dbReference type="InterPro" id="IPR036390">
    <property type="entry name" value="WH_DNA-bd_sf"/>
</dbReference>
<dbReference type="PROSITE" id="PS51118">
    <property type="entry name" value="HTH_HXLR"/>
    <property type="match status" value="1"/>
</dbReference>
<dbReference type="Pfam" id="PF01638">
    <property type="entry name" value="HxlR"/>
    <property type="match status" value="1"/>
</dbReference>
<keyword evidence="2" id="KW-0238">DNA-binding</keyword>
<gene>
    <name evidence="5" type="ORF">KK083_11155</name>
</gene>
<dbReference type="AlphaFoldDB" id="A0AAP2DM57"/>
<sequence length="146" mass="16565">MGVTIVENQPVERIKKIGKILDDKKTGTGLCPIHDFLNHFANKWSMLVVLNLGYAGKPRFSELKNMITGISQRMLTVTLRSLEEDGLVLRKLYAEIPPRAEYELTPLGKSLLDVMMSLGEWASKHEAEITKARKQFRKANNGLRKK</sequence>
<evidence type="ECO:0000256" key="1">
    <source>
        <dbReference type="ARBA" id="ARBA00023015"/>
    </source>
</evidence>
<evidence type="ECO:0000256" key="2">
    <source>
        <dbReference type="ARBA" id="ARBA00023125"/>
    </source>
</evidence>
<organism evidence="5 6">
    <name type="scientific">Chryseosolibacter histidini</name>
    <dbReference type="NCBI Taxonomy" id="2782349"/>
    <lineage>
        <taxon>Bacteria</taxon>
        <taxon>Pseudomonadati</taxon>
        <taxon>Bacteroidota</taxon>
        <taxon>Cytophagia</taxon>
        <taxon>Cytophagales</taxon>
        <taxon>Chryseotaleaceae</taxon>
        <taxon>Chryseosolibacter</taxon>
    </lineage>
</organism>
<dbReference type="Proteomes" id="UP001319200">
    <property type="component" value="Unassembled WGS sequence"/>
</dbReference>
<keyword evidence="1" id="KW-0805">Transcription regulation</keyword>
<keyword evidence="3" id="KW-0804">Transcription</keyword>
<dbReference type="RefSeq" id="WP_254163307.1">
    <property type="nucleotide sequence ID" value="NZ_JAHESF010000009.1"/>
</dbReference>
<dbReference type="EMBL" id="JAHESF010000009">
    <property type="protein sequence ID" value="MBT1697437.1"/>
    <property type="molecule type" value="Genomic_DNA"/>
</dbReference>
<comment type="caution">
    <text evidence="5">The sequence shown here is derived from an EMBL/GenBank/DDBJ whole genome shotgun (WGS) entry which is preliminary data.</text>
</comment>
<reference evidence="5 6" key="1">
    <citation type="submission" date="2021-05" db="EMBL/GenBank/DDBJ databases">
        <title>A Polyphasic approach of four new species of the genus Ohtaekwangia: Ohtaekwangia histidinii sp. nov., Ohtaekwangia cretensis sp. nov., Ohtaekwangia indiensis sp. nov., Ohtaekwangia reichenbachii sp. nov. from diverse environment.</title>
        <authorList>
            <person name="Octaviana S."/>
        </authorList>
    </citation>
    <scope>NUCLEOTIDE SEQUENCE [LARGE SCALE GENOMIC DNA]</scope>
    <source>
        <strain evidence="5 6">PWU4</strain>
    </source>
</reference>
<dbReference type="InterPro" id="IPR036388">
    <property type="entry name" value="WH-like_DNA-bd_sf"/>
</dbReference>
<evidence type="ECO:0000313" key="6">
    <source>
        <dbReference type="Proteomes" id="UP001319200"/>
    </source>
</evidence>
<proteinExistence type="predicted"/>
<dbReference type="GO" id="GO:0003677">
    <property type="term" value="F:DNA binding"/>
    <property type="evidence" value="ECO:0007669"/>
    <property type="project" value="UniProtKB-KW"/>
</dbReference>
<evidence type="ECO:0000256" key="3">
    <source>
        <dbReference type="ARBA" id="ARBA00023163"/>
    </source>
</evidence>